<keyword evidence="2" id="KW-1185">Reference proteome</keyword>
<protein>
    <submittedName>
        <fullName evidence="1">Putative WD repeat-containing protein 64</fullName>
    </submittedName>
</protein>
<proteinExistence type="predicted"/>
<gene>
    <name evidence="1" type="ORF">BSL78_17489</name>
</gene>
<evidence type="ECO:0000313" key="1">
    <source>
        <dbReference type="EMBL" id="PIK45646.1"/>
    </source>
</evidence>
<reference evidence="1 2" key="1">
    <citation type="journal article" date="2017" name="PLoS Biol.">
        <title>The sea cucumber genome provides insights into morphological evolution and visceral regeneration.</title>
        <authorList>
            <person name="Zhang X."/>
            <person name="Sun L."/>
            <person name="Yuan J."/>
            <person name="Sun Y."/>
            <person name="Gao Y."/>
            <person name="Zhang L."/>
            <person name="Li S."/>
            <person name="Dai H."/>
            <person name="Hamel J.F."/>
            <person name="Liu C."/>
            <person name="Yu Y."/>
            <person name="Liu S."/>
            <person name="Lin W."/>
            <person name="Guo K."/>
            <person name="Jin S."/>
            <person name="Xu P."/>
            <person name="Storey K.B."/>
            <person name="Huan P."/>
            <person name="Zhang T."/>
            <person name="Zhou Y."/>
            <person name="Zhang J."/>
            <person name="Lin C."/>
            <person name="Li X."/>
            <person name="Xing L."/>
            <person name="Huo D."/>
            <person name="Sun M."/>
            <person name="Wang L."/>
            <person name="Mercier A."/>
            <person name="Li F."/>
            <person name="Yang H."/>
            <person name="Xiang J."/>
        </authorList>
    </citation>
    <scope>NUCLEOTIDE SEQUENCE [LARGE SCALE GENOMIC DNA]</scope>
    <source>
        <strain evidence="1">Shaxun</strain>
        <tissue evidence="1">Muscle</tissue>
    </source>
</reference>
<name>A0A2G8KCB6_STIJA</name>
<accession>A0A2G8KCB6</accession>
<sequence>MTQLCAKYMELFVYDTLLRWKPFRRSAYIDHPVRKTDPVDKKFFNALEKPHFYNDHLQSCKTGDMRLGAVFRALPVYRVGTPERIKTPQMNTTLPPSNSYLYAPLPKTTRSTSPIREVMKENQHLRKRGSKSQLNISLPVSGLSDQKGDFATHGSI</sequence>
<comment type="caution">
    <text evidence="1">The sequence shown here is derived from an EMBL/GenBank/DDBJ whole genome shotgun (WGS) entry which is preliminary data.</text>
</comment>
<organism evidence="1 2">
    <name type="scientific">Stichopus japonicus</name>
    <name type="common">Sea cucumber</name>
    <dbReference type="NCBI Taxonomy" id="307972"/>
    <lineage>
        <taxon>Eukaryota</taxon>
        <taxon>Metazoa</taxon>
        <taxon>Echinodermata</taxon>
        <taxon>Eleutherozoa</taxon>
        <taxon>Echinozoa</taxon>
        <taxon>Holothuroidea</taxon>
        <taxon>Aspidochirotacea</taxon>
        <taxon>Aspidochirotida</taxon>
        <taxon>Stichopodidae</taxon>
        <taxon>Apostichopus</taxon>
    </lineage>
</organism>
<dbReference type="STRING" id="307972.A0A2G8KCB6"/>
<dbReference type="EMBL" id="MRZV01000698">
    <property type="protein sequence ID" value="PIK45646.1"/>
    <property type="molecule type" value="Genomic_DNA"/>
</dbReference>
<dbReference type="Proteomes" id="UP000230750">
    <property type="component" value="Unassembled WGS sequence"/>
</dbReference>
<dbReference type="AlphaFoldDB" id="A0A2G8KCB6"/>
<evidence type="ECO:0000313" key="2">
    <source>
        <dbReference type="Proteomes" id="UP000230750"/>
    </source>
</evidence>